<proteinExistence type="predicted"/>
<dbReference type="OrthoDB" id="10657236at2759"/>
<reference evidence="2" key="2">
    <citation type="submission" date="2013-12" db="EMBL/GenBank/DDBJ databases">
        <title>Evolution of pathogenesis and genome organization in the Tremellales.</title>
        <authorList>
            <person name="Cuomo C."/>
            <person name="Litvintseva A."/>
            <person name="Heitman J."/>
            <person name="Chen Y."/>
            <person name="Sun S."/>
            <person name="Springer D."/>
            <person name="Dromer F."/>
            <person name="Young S."/>
            <person name="Zeng Q."/>
            <person name="Chapman S."/>
            <person name="Gujja S."/>
            <person name="Saif S."/>
            <person name="Birren B."/>
        </authorList>
    </citation>
    <scope>NUCLEOTIDE SEQUENCE [LARGE SCALE GENOMIC DNA]</scope>
    <source>
        <strain evidence="2">CBS 10435</strain>
    </source>
</reference>
<sequence>MNNIQQVIDSCSDENWKDILNDPRSKSLLDKSIQSIEITLDMSGSYFRGVNGEQISLEYFNEGFKCRFNPSSEGSAYGDGMARFTLRINFPGKLGTKGSEKSDFQ</sequence>
<accession>A0A1B9IV91</accession>
<dbReference type="AlphaFoldDB" id="A0A1B9IV91"/>
<dbReference type="EMBL" id="KI669460">
    <property type="protein sequence ID" value="OCF59452.1"/>
    <property type="molecule type" value="Genomic_DNA"/>
</dbReference>
<dbReference type="Proteomes" id="UP000092583">
    <property type="component" value="Unassembled WGS sequence"/>
</dbReference>
<keyword evidence="2" id="KW-1185">Reference proteome</keyword>
<reference evidence="1 2" key="1">
    <citation type="submission" date="2013-07" db="EMBL/GenBank/DDBJ databases">
        <title>The Genome Sequence of Kwoniella mangroviensis CBS10435.</title>
        <authorList>
            <consortium name="The Broad Institute Genome Sequencing Platform"/>
            <person name="Cuomo C."/>
            <person name="Litvintseva A."/>
            <person name="Chen Y."/>
            <person name="Heitman J."/>
            <person name="Sun S."/>
            <person name="Springer D."/>
            <person name="Dromer F."/>
            <person name="Young S.K."/>
            <person name="Zeng Q."/>
            <person name="Gargeya S."/>
            <person name="Fitzgerald M."/>
            <person name="Abouelleil A."/>
            <person name="Alvarado L."/>
            <person name="Berlin A.M."/>
            <person name="Chapman S.B."/>
            <person name="Dewar J."/>
            <person name="Goldberg J."/>
            <person name="Griggs A."/>
            <person name="Gujja S."/>
            <person name="Hansen M."/>
            <person name="Howarth C."/>
            <person name="Imamovic A."/>
            <person name="Larimer J."/>
            <person name="McCowan C."/>
            <person name="Murphy C."/>
            <person name="Pearson M."/>
            <person name="Priest M."/>
            <person name="Roberts A."/>
            <person name="Saif S."/>
            <person name="Shea T."/>
            <person name="Sykes S."/>
            <person name="Wortman J."/>
            <person name="Nusbaum C."/>
            <person name="Birren B."/>
        </authorList>
    </citation>
    <scope>NUCLEOTIDE SEQUENCE [LARGE SCALE GENOMIC DNA]</scope>
    <source>
        <strain evidence="1 2">CBS 10435</strain>
    </source>
</reference>
<name>A0A1B9IV91_9TREE</name>
<evidence type="ECO:0000313" key="1">
    <source>
        <dbReference type="EMBL" id="OCF59452.1"/>
    </source>
</evidence>
<evidence type="ECO:0000313" key="2">
    <source>
        <dbReference type="Proteomes" id="UP000092583"/>
    </source>
</evidence>
<organism evidence="1 2">
    <name type="scientific">Kwoniella mangroviensis CBS 10435</name>
    <dbReference type="NCBI Taxonomy" id="1331196"/>
    <lineage>
        <taxon>Eukaryota</taxon>
        <taxon>Fungi</taxon>
        <taxon>Dikarya</taxon>
        <taxon>Basidiomycota</taxon>
        <taxon>Agaricomycotina</taxon>
        <taxon>Tremellomycetes</taxon>
        <taxon>Tremellales</taxon>
        <taxon>Cryptococcaceae</taxon>
        <taxon>Kwoniella</taxon>
    </lineage>
</organism>
<protein>
    <submittedName>
        <fullName evidence="1">Uncharacterized protein</fullName>
    </submittedName>
</protein>
<gene>
    <name evidence="1" type="ORF">L486_02117</name>
</gene>